<dbReference type="OrthoDB" id="243282at2759"/>
<proteinExistence type="predicted"/>
<accession>A0A061J611</accession>
<comment type="caution">
    <text evidence="1">The sequence shown here is derived from an EMBL/GenBank/DDBJ whole genome shotgun (WGS) entry which is preliminary data.</text>
</comment>
<dbReference type="EMBL" id="AUPL01001392">
    <property type="protein sequence ID" value="ESL10868.1"/>
    <property type="molecule type" value="Genomic_DNA"/>
</dbReference>
<evidence type="ECO:0000313" key="1">
    <source>
        <dbReference type="EMBL" id="ESL10868.1"/>
    </source>
</evidence>
<organism evidence="1 2">
    <name type="scientific">Trypanosoma rangeli SC58</name>
    <dbReference type="NCBI Taxonomy" id="429131"/>
    <lineage>
        <taxon>Eukaryota</taxon>
        <taxon>Discoba</taxon>
        <taxon>Euglenozoa</taxon>
        <taxon>Kinetoplastea</taxon>
        <taxon>Metakinetoplastina</taxon>
        <taxon>Trypanosomatida</taxon>
        <taxon>Trypanosomatidae</taxon>
        <taxon>Trypanosoma</taxon>
        <taxon>Herpetosoma</taxon>
    </lineage>
</organism>
<dbReference type="Proteomes" id="UP000031737">
    <property type="component" value="Unassembled WGS sequence"/>
</dbReference>
<dbReference type="VEuPathDB" id="TriTrypDB:TRSC58_01392"/>
<sequence>MALCLAIILTQSPTYRERLTAELKDYPQWAAAIKNAVISLLNAASLEYFTSIELWDVTGHHLNLLDGVPWDVDHTPQQRYIHQLFQEQAQRVSMTRGAVSREYEASSFSQPDACHDFDETQQEKKVRLTFILLAVATNITFPVESRVAATAAVEQPLPVQRRSESRAVPGVPTWTQAGGSKQRECVISPDVFASPARLGSEPPSTTLLDEKEAVAIAYDKFNSSMSFVMRFTQHYSKTRRKAGAVVETDDGYRLRMSRLKNPWHTIVEDQRLRTWQVKDLKVGDLFYFSVPFDEINAKALGVVLYKARRHMMYLKKELLVTPQYGKGRRWFLHDMIRNIMPKVVGQLEELNALVQSRGADGVRFPIFLFREKELHFGERTLHPGNLVEVLDQIGFYFAQSADKTVGVDNARLQQLAGRLDNVEESASGPDTLNFICSLNQCAGVTWWGKSAAHEKAEMAAATGSRDD</sequence>
<keyword evidence="2" id="KW-1185">Reference proteome</keyword>
<reference evidence="1 2" key="1">
    <citation type="submission" date="2013-07" db="EMBL/GenBank/DDBJ databases">
        <authorList>
            <person name="Stoco P.H."/>
            <person name="Wagner G."/>
            <person name="Gerber A."/>
            <person name="Zaha A."/>
            <person name="Thompson C."/>
            <person name="Bartholomeu D.C."/>
            <person name="Luckemeyer D.D."/>
            <person name="Bahia D."/>
            <person name="Loreto E."/>
            <person name="Prestes E.B."/>
            <person name="Lima F.M."/>
            <person name="Rodrigues-Luiz G."/>
            <person name="Vallejo G.A."/>
            <person name="Filho J.F."/>
            <person name="Monteiro K.M."/>
            <person name="Tyler K.M."/>
            <person name="de Almeida L.G."/>
            <person name="Ortiz M.F."/>
            <person name="Siervo M.A."/>
            <person name="de Moraes M.H."/>
            <person name="Cunha O.L."/>
            <person name="Mendonca-Neto R."/>
            <person name="Silva R."/>
            <person name="Teixeira S.M."/>
            <person name="Murta S.M."/>
            <person name="Sincero T.C."/>
            <person name="Mendes T.A."/>
            <person name="Urmenyi T.P."/>
            <person name="Silva V.G."/>
            <person name="da Rocha W.D."/>
            <person name="Andersson B."/>
            <person name="Romanha A.J."/>
            <person name="Steindel M."/>
            <person name="de Vasconcelos A.T."/>
            <person name="Grisard E.C."/>
        </authorList>
    </citation>
    <scope>NUCLEOTIDE SEQUENCE [LARGE SCALE GENOMIC DNA]</scope>
    <source>
        <strain evidence="1 2">SC58</strain>
    </source>
</reference>
<evidence type="ECO:0000313" key="2">
    <source>
        <dbReference type="Proteomes" id="UP000031737"/>
    </source>
</evidence>
<protein>
    <submittedName>
        <fullName evidence="1">Uncharacterized protein</fullName>
    </submittedName>
</protein>
<gene>
    <name evidence="1" type="ORF">TRSC58_01392</name>
</gene>
<name>A0A061J611_TRYRA</name>
<dbReference type="AlphaFoldDB" id="A0A061J611"/>